<proteinExistence type="inferred from homology"/>
<reference evidence="9" key="1">
    <citation type="submission" date="2022-12" db="EMBL/GenBank/DDBJ databases">
        <title>New Phytohabitans aurantiacus sp. RD004123 nov., an actinomycete isolated from soil.</title>
        <authorList>
            <person name="Triningsih D.W."/>
            <person name="Harunari E."/>
            <person name="Igarashi Y."/>
        </authorList>
    </citation>
    <scope>NUCLEOTIDE SEQUENCE</scope>
    <source>
        <strain evidence="9">RD004123</strain>
    </source>
</reference>
<sequence length="581" mass="62049">MEGGPAYDPLGPARDLERRLGDPTDPTVAFSFARIRHLDEREEFPEAICDGLTSWGLHEYFVPAQYGGRLHSYEQLLHLVRLVARRDLTAAIGYGKTFLGAVSAWIAATPEQCAGLAAKILAGAPVSWALTERDHGSDLLASEVTATRLDQSYRLTGEKWLINNATRGRLLSVLARTDAAGGARGFGVLLVDKNDLPPGTLTCLPKVQTLGIRGADISGIAFTDAVVPDAAHLGPPGSGIEIVLKGLQLTRTMCASLALGASEHALRIAMDWAAARQLYGRTLADLPMAWRLLLDAYTDQLTAEAAAIVGSRLIHWNPEELSVASAAVKYALPVRSENTIAALGRLLGARSILSGGDFQKVARDARIVSLFDGNTLVNLHAIVAQFPNLVRGYRRGRAYTDVTPAADVSRAVPPFERDRLKLFSRYGLGVVAALPDTAAVLAGLAETAPVLKRAAELAHTLAARTEQLHASIAALPPARGGAPVVHLQRAKEFTECYLGAAAIALWLANHARATTMDTGPLWEGGHWLTAVLRRVLTALGEPAPAEPDTDEILWTHLAAQASSGRMFSLFDCQLAEGVRGA</sequence>
<dbReference type="Gene3D" id="2.40.110.10">
    <property type="entry name" value="Butyryl-CoA Dehydrogenase, subunit A, domain 2"/>
    <property type="match status" value="1"/>
</dbReference>
<comment type="caution">
    <text evidence="9">The sequence shown here is derived from an EMBL/GenBank/DDBJ whole genome shotgun (WGS) entry which is preliminary data.</text>
</comment>
<evidence type="ECO:0000256" key="3">
    <source>
        <dbReference type="ARBA" id="ARBA00022630"/>
    </source>
</evidence>
<evidence type="ECO:0000259" key="8">
    <source>
        <dbReference type="Pfam" id="PF02770"/>
    </source>
</evidence>
<evidence type="ECO:0000313" key="9">
    <source>
        <dbReference type="EMBL" id="GLH96523.1"/>
    </source>
</evidence>
<protein>
    <submittedName>
        <fullName evidence="9">Acyl-CoA dehydrogenase</fullName>
    </submittedName>
</protein>
<comment type="similarity">
    <text evidence="2 5">Belongs to the acyl-CoA dehydrogenase family.</text>
</comment>
<dbReference type="RefSeq" id="WP_281893752.1">
    <property type="nucleotide sequence ID" value="NZ_BSDI01000007.1"/>
</dbReference>
<dbReference type="SUPFAM" id="SSF56645">
    <property type="entry name" value="Acyl-CoA dehydrogenase NM domain-like"/>
    <property type="match status" value="1"/>
</dbReference>
<comment type="cofactor">
    <cofactor evidence="1 5">
        <name>FAD</name>
        <dbReference type="ChEBI" id="CHEBI:57692"/>
    </cofactor>
</comment>
<dbReference type="InterPro" id="IPR046373">
    <property type="entry name" value="Acyl-CoA_Oxase/DH_mid-dom_sf"/>
</dbReference>
<dbReference type="PANTHER" id="PTHR43884:SF19">
    <property type="entry name" value="ACYL-COA DEHYDROGENASE FADE4-RELATED"/>
    <property type="match status" value="1"/>
</dbReference>
<name>A0ABQ5QPN1_9ACTN</name>
<dbReference type="InterPro" id="IPR009100">
    <property type="entry name" value="AcylCoA_DH/oxidase_NM_dom_sf"/>
</dbReference>
<dbReference type="Gene3D" id="1.20.140.10">
    <property type="entry name" value="Butyryl-CoA Dehydrogenase, subunit A, domain 3"/>
    <property type="match status" value="1"/>
</dbReference>
<evidence type="ECO:0000259" key="7">
    <source>
        <dbReference type="Pfam" id="PF00441"/>
    </source>
</evidence>
<organism evidence="9 10">
    <name type="scientific">Phytohabitans aurantiacus</name>
    <dbReference type="NCBI Taxonomy" id="3016789"/>
    <lineage>
        <taxon>Bacteria</taxon>
        <taxon>Bacillati</taxon>
        <taxon>Actinomycetota</taxon>
        <taxon>Actinomycetes</taxon>
        <taxon>Micromonosporales</taxon>
        <taxon>Micromonosporaceae</taxon>
    </lineage>
</organism>
<keyword evidence="10" id="KW-1185">Reference proteome</keyword>
<dbReference type="Pfam" id="PF00441">
    <property type="entry name" value="Acyl-CoA_dh_1"/>
    <property type="match status" value="1"/>
</dbReference>
<dbReference type="Gene3D" id="1.10.540.10">
    <property type="entry name" value="Acyl-CoA dehydrogenase/oxidase, N-terminal domain"/>
    <property type="match status" value="1"/>
</dbReference>
<dbReference type="InterPro" id="IPR006091">
    <property type="entry name" value="Acyl-CoA_Oxase/DH_mid-dom"/>
</dbReference>
<dbReference type="PANTHER" id="PTHR43884">
    <property type="entry name" value="ACYL-COA DEHYDROGENASE"/>
    <property type="match status" value="1"/>
</dbReference>
<dbReference type="InterPro" id="IPR036250">
    <property type="entry name" value="AcylCo_DH-like_C"/>
</dbReference>
<gene>
    <name evidence="9" type="ORF">Pa4123_17970</name>
</gene>
<evidence type="ECO:0000256" key="6">
    <source>
        <dbReference type="SAM" id="MobiDB-lite"/>
    </source>
</evidence>
<feature type="region of interest" description="Disordered" evidence="6">
    <location>
        <begin position="1"/>
        <end position="22"/>
    </location>
</feature>
<dbReference type="EMBL" id="BSDI01000007">
    <property type="protein sequence ID" value="GLH96523.1"/>
    <property type="molecule type" value="Genomic_DNA"/>
</dbReference>
<evidence type="ECO:0000256" key="5">
    <source>
        <dbReference type="RuleBase" id="RU362125"/>
    </source>
</evidence>
<dbReference type="Pfam" id="PF02770">
    <property type="entry name" value="Acyl-CoA_dh_M"/>
    <property type="match status" value="1"/>
</dbReference>
<keyword evidence="4 5" id="KW-0274">FAD</keyword>
<evidence type="ECO:0000256" key="4">
    <source>
        <dbReference type="ARBA" id="ARBA00022827"/>
    </source>
</evidence>
<dbReference type="InterPro" id="IPR009075">
    <property type="entry name" value="AcylCo_DH/oxidase_C"/>
</dbReference>
<dbReference type="CDD" id="cd00567">
    <property type="entry name" value="ACAD"/>
    <property type="match status" value="1"/>
</dbReference>
<accession>A0ABQ5QPN1</accession>
<keyword evidence="3 5" id="KW-0285">Flavoprotein</keyword>
<dbReference type="SUPFAM" id="SSF47203">
    <property type="entry name" value="Acyl-CoA dehydrogenase C-terminal domain-like"/>
    <property type="match status" value="1"/>
</dbReference>
<dbReference type="Proteomes" id="UP001144280">
    <property type="component" value="Unassembled WGS sequence"/>
</dbReference>
<keyword evidence="5" id="KW-0560">Oxidoreductase</keyword>
<evidence type="ECO:0000256" key="2">
    <source>
        <dbReference type="ARBA" id="ARBA00009347"/>
    </source>
</evidence>
<evidence type="ECO:0000256" key="1">
    <source>
        <dbReference type="ARBA" id="ARBA00001974"/>
    </source>
</evidence>
<feature type="domain" description="Acyl-CoA oxidase/dehydrogenase middle" evidence="8">
    <location>
        <begin position="128"/>
        <end position="224"/>
    </location>
</feature>
<dbReference type="InterPro" id="IPR037069">
    <property type="entry name" value="AcylCoA_DH/ox_N_sf"/>
</dbReference>
<feature type="domain" description="Acyl-CoA dehydrogenase/oxidase C-terminal" evidence="7">
    <location>
        <begin position="237"/>
        <end position="383"/>
    </location>
</feature>
<evidence type="ECO:0000313" key="10">
    <source>
        <dbReference type="Proteomes" id="UP001144280"/>
    </source>
</evidence>